<organism evidence="9 10">
    <name type="scientific">Hephaestia caeni</name>
    <dbReference type="NCBI Taxonomy" id="645617"/>
    <lineage>
        <taxon>Bacteria</taxon>
        <taxon>Pseudomonadati</taxon>
        <taxon>Pseudomonadota</taxon>
        <taxon>Alphaproteobacteria</taxon>
        <taxon>Sphingomonadales</taxon>
        <taxon>Sphingomonadaceae</taxon>
        <taxon>Hephaestia</taxon>
    </lineage>
</organism>
<keyword evidence="6" id="KW-0472">Membrane</keyword>
<dbReference type="OrthoDB" id="7616531at2"/>
<dbReference type="EMBL" id="QXDC01000004">
    <property type="protein sequence ID" value="RIA37353.1"/>
    <property type="molecule type" value="Genomic_DNA"/>
</dbReference>
<proteinExistence type="inferred from homology"/>
<dbReference type="Gene3D" id="1.20.1600.10">
    <property type="entry name" value="Outer membrane efflux proteins (OEP)"/>
    <property type="match status" value="1"/>
</dbReference>
<dbReference type="PANTHER" id="PTHR30026">
    <property type="entry name" value="OUTER MEMBRANE PROTEIN TOLC"/>
    <property type="match status" value="1"/>
</dbReference>
<evidence type="ECO:0000256" key="1">
    <source>
        <dbReference type="ARBA" id="ARBA00004442"/>
    </source>
</evidence>
<feature type="signal peptide" evidence="8">
    <location>
        <begin position="1"/>
        <end position="19"/>
    </location>
</feature>
<evidence type="ECO:0000256" key="6">
    <source>
        <dbReference type="ARBA" id="ARBA00023136"/>
    </source>
</evidence>
<evidence type="ECO:0000256" key="3">
    <source>
        <dbReference type="ARBA" id="ARBA00022448"/>
    </source>
</evidence>
<dbReference type="SUPFAM" id="SSF56954">
    <property type="entry name" value="Outer membrane efflux proteins (OEP)"/>
    <property type="match status" value="1"/>
</dbReference>
<evidence type="ECO:0000256" key="4">
    <source>
        <dbReference type="ARBA" id="ARBA00022452"/>
    </source>
</evidence>
<dbReference type="GO" id="GO:0015288">
    <property type="term" value="F:porin activity"/>
    <property type="evidence" value="ECO:0007669"/>
    <property type="project" value="TreeGrafter"/>
</dbReference>
<feature type="chain" id="PRO_5017197700" evidence="8">
    <location>
        <begin position="20"/>
        <end position="409"/>
    </location>
</feature>
<evidence type="ECO:0000256" key="7">
    <source>
        <dbReference type="ARBA" id="ARBA00023237"/>
    </source>
</evidence>
<comment type="subcellular location">
    <subcellularLocation>
        <location evidence="1">Cell outer membrane</location>
    </subcellularLocation>
</comment>
<sequence length="409" mass="43600">MRIYIFAPLLLAIPGVAVADPLSFDDAIERALADAPGIRATALGVDAARSAARSADALPDPKLALGLDNFPISGPPAGSFTRDEMTMARIGVQQDMPNLAKRHARLGRAQADITAAEADALVRARDVRLGAALAWTDLAYAGRRLKAIDNLLGSLRPLLGTAPAGVASGASRPAEALESEQALAALEDRRSEIMADIGRARAELSRWTGDPSPEAVGELPSFAVDPVALRTGLEQNPTLTAALARSGQADADVRLARAEKRPDWSWDVAYQRRDSRYGDMVSAGVTISLPLFASRRQDPMIAARAAEAGKARAEQEDARRGLAVELDTGLADHVMHHEQWMRANATLLPLAEQQVSLERASYAAGRAGLKDVLRAHVALADVRLMTLDREAAVARDAARLNLLFGSDDQ</sequence>
<dbReference type="InterPro" id="IPR051906">
    <property type="entry name" value="TolC-like"/>
</dbReference>
<keyword evidence="7" id="KW-0998">Cell outer membrane</keyword>
<dbReference type="GO" id="GO:1990281">
    <property type="term" value="C:efflux pump complex"/>
    <property type="evidence" value="ECO:0007669"/>
    <property type="project" value="TreeGrafter"/>
</dbReference>
<dbReference type="InterPro" id="IPR003423">
    <property type="entry name" value="OMP_efflux"/>
</dbReference>
<dbReference type="Pfam" id="PF02321">
    <property type="entry name" value="OEP"/>
    <property type="match status" value="2"/>
</dbReference>
<evidence type="ECO:0000313" key="9">
    <source>
        <dbReference type="EMBL" id="RIA37353.1"/>
    </source>
</evidence>
<dbReference type="GO" id="GO:0009279">
    <property type="term" value="C:cell outer membrane"/>
    <property type="evidence" value="ECO:0007669"/>
    <property type="project" value="UniProtKB-SubCell"/>
</dbReference>
<accession>A0A397NP04</accession>
<dbReference type="RefSeq" id="WP_119036679.1">
    <property type="nucleotide sequence ID" value="NZ_QXDC01000004.1"/>
</dbReference>
<dbReference type="GO" id="GO:0015562">
    <property type="term" value="F:efflux transmembrane transporter activity"/>
    <property type="evidence" value="ECO:0007669"/>
    <property type="project" value="InterPro"/>
</dbReference>
<keyword evidence="3" id="KW-0813">Transport</keyword>
<evidence type="ECO:0000256" key="8">
    <source>
        <dbReference type="SAM" id="SignalP"/>
    </source>
</evidence>
<dbReference type="AlphaFoldDB" id="A0A397NP04"/>
<evidence type="ECO:0000313" key="10">
    <source>
        <dbReference type="Proteomes" id="UP000266568"/>
    </source>
</evidence>
<dbReference type="Proteomes" id="UP000266568">
    <property type="component" value="Unassembled WGS sequence"/>
</dbReference>
<gene>
    <name evidence="9" type="ORF">DFR49_3236</name>
</gene>
<keyword evidence="10" id="KW-1185">Reference proteome</keyword>
<keyword evidence="8" id="KW-0732">Signal</keyword>
<keyword evidence="5" id="KW-0812">Transmembrane</keyword>
<comment type="similarity">
    <text evidence="2">Belongs to the outer membrane factor (OMF) (TC 1.B.17) family.</text>
</comment>
<evidence type="ECO:0000256" key="5">
    <source>
        <dbReference type="ARBA" id="ARBA00022692"/>
    </source>
</evidence>
<evidence type="ECO:0000256" key="2">
    <source>
        <dbReference type="ARBA" id="ARBA00007613"/>
    </source>
</evidence>
<protein>
    <submittedName>
        <fullName evidence="9">Outer membrane protein TolC</fullName>
    </submittedName>
</protein>
<comment type="caution">
    <text evidence="9">The sequence shown here is derived from an EMBL/GenBank/DDBJ whole genome shotgun (WGS) entry which is preliminary data.</text>
</comment>
<name>A0A397NP04_9SPHN</name>
<dbReference type="PANTHER" id="PTHR30026:SF23">
    <property type="entry name" value="TO APRF-PUTATIVE OUTER MEMBRANE EFFLUX PROTEIN OR SECRETED ALKALINE PHOSPHATASE-RELATED"/>
    <property type="match status" value="1"/>
</dbReference>
<reference evidence="9 10" key="1">
    <citation type="submission" date="2018-08" db="EMBL/GenBank/DDBJ databases">
        <title>Genomic Encyclopedia of Type Strains, Phase IV (KMG-IV): sequencing the most valuable type-strain genomes for metagenomic binning, comparative biology and taxonomic classification.</title>
        <authorList>
            <person name="Goeker M."/>
        </authorList>
    </citation>
    <scope>NUCLEOTIDE SEQUENCE [LARGE SCALE GENOMIC DNA]</scope>
    <source>
        <strain evidence="9 10">DSM 25527</strain>
    </source>
</reference>
<keyword evidence="4" id="KW-1134">Transmembrane beta strand</keyword>